<evidence type="ECO:0000259" key="3">
    <source>
        <dbReference type="Pfam" id="PF02638"/>
    </source>
</evidence>
<keyword evidence="2" id="KW-1133">Transmembrane helix</keyword>
<dbReference type="AlphaFoldDB" id="A0A173TDN2"/>
<feature type="domain" description="Glycosyl hydrolase-like 10" evidence="3">
    <location>
        <begin position="67"/>
        <end position="364"/>
    </location>
</feature>
<dbReference type="PROSITE" id="PS51257">
    <property type="entry name" value="PROKAR_LIPOPROTEIN"/>
    <property type="match status" value="1"/>
</dbReference>
<sequence>MTQRRRTSKKAKAKRHFGRRAFLTGAGVAACAAAGWYLRQKSDADHTAASGQDTPPAPNPALPAGEWRAVWVSYLDWALLDFSTADTFRAGAAQLLDNCAGLGLNTVLAQVRPFGDALYRSSLFPWSHLCTGVQGKDPGFDPLDVFLTEAHRRGIGVEAWVNPYRLRSSAAMPPNLAENNLANTHPDWLCTAGEGLYLNPAVPAAADYVVQGVAELLQNYPVDGIHFDDYFYPTTDAAVDAVQFAASGAADLAAWRRQNVTALVAKVYRTVKAADPTLRFGISPQGNPDNDLDQQYSDVTAWLAAGGEEKVIDYLCPQVYWGYGFTLHSGSTRFAFENIVPAWLSYPRAGDVALYFGLGAYRVGTGDGGANPDSVSGWSTGSALAAQVEDLRQQAAGGWALYRYGSLFGAEAPALAEAECAALRALNG</sequence>
<dbReference type="InterPro" id="IPR003790">
    <property type="entry name" value="GHL10"/>
</dbReference>
<proteinExistence type="predicted"/>
<dbReference type="EMBL" id="CYXN01000010">
    <property type="protein sequence ID" value="CUN00540.1"/>
    <property type="molecule type" value="Genomic_DNA"/>
</dbReference>
<evidence type="ECO:0000256" key="2">
    <source>
        <dbReference type="SAM" id="Phobius"/>
    </source>
</evidence>
<protein>
    <submittedName>
        <fullName evidence="4">Uncharacterized protein conserved in bacteria</fullName>
    </submittedName>
</protein>
<dbReference type="Gene3D" id="3.20.20.80">
    <property type="entry name" value="Glycosidases"/>
    <property type="match status" value="1"/>
</dbReference>
<feature type="transmembrane region" description="Helical" evidence="2">
    <location>
        <begin position="21"/>
        <end position="38"/>
    </location>
</feature>
<keyword evidence="2" id="KW-0472">Membrane</keyword>
<dbReference type="RefSeq" id="WP_055185976.1">
    <property type="nucleotide sequence ID" value="NZ_CYXN01000010.1"/>
</dbReference>
<dbReference type="PANTHER" id="PTHR43405">
    <property type="entry name" value="GLYCOSYL HYDROLASE DIGH"/>
    <property type="match status" value="1"/>
</dbReference>
<reference evidence="4 5" key="1">
    <citation type="submission" date="2015-09" db="EMBL/GenBank/DDBJ databases">
        <authorList>
            <consortium name="Pathogen Informatics"/>
        </authorList>
    </citation>
    <scope>NUCLEOTIDE SEQUENCE [LARGE SCALE GENOMIC DNA]</scope>
    <source>
        <strain evidence="4 5">2789STDY5834970</strain>
    </source>
</reference>
<dbReference type="Pfam" id="PF02638">
    <property type="entry name" value="GHL10"/>
    <property type="match status" value="1"/>
</dbReference>
<dbReference type="InterPro" id="IPR017853">
    <property type="entry name" value="GH"/>
</dbReference>
<organism evidence="4 5">
    <name type="scientific">Faecalibacterium prausnitzii</name>
    <dbReference type="NCBI Taxonomy" id="853"/>
    <lineage>
        <taxon>Bacteria</taxon>
        <taxon>Bacillati</taxon>
        <taxon>Bacillota</taxon>
        <taxon>Clostridia</taxon>
        <taxon>Eubacteriales</taxon>
        <taxon>Oscillospiraceae</taxon>
        <taxon>Faecalibacterium</taxon>
    </lineage>
</organism>
<name>A0A173TDN2_9FIRM</name>
<dbReference type="InterPro" id="IPR006311">
    <property type="entry name" value="TAT_signal"/>
</dbReference>
<dbReference type="SUPFAM" id="SSF51445">
    <property type="entry name" value="(Trans)glycosidases"/>
    <property type="match status" value="1"/>
</dbReference>
<accession>A0A173TDN2</accession>
<dbReference type="Proteomes" id="UP000095649">
    <property type="component" value="Unassembled WGS sequence"/>
</dbReference>
<keyword evidence="2" id="KW-0812">Transmembrane</keyword>
<evidence type="ECO:0000313" key="5">
    <source>
        <dbReference type="Proteomes" id="UP000095649"/>
    </source>
</evidence>
<evidence type="ECO:0000313" key="4">
    <source>
        <dbReference type="EMBL" id="CUN00540.1"/>
    </source>
</evidence>
<keyword evidence="1" id="KW-0732">Signal</keyword>
<dbReference type="PANTHER" id="PTHR43405:SF1">
    <property type="entry name" value="GLYCOSYL HYDROLASE DIGH"/>
    <property type="match status" value="1"/>
</dbReference>
<gene>
    <name evidence="4" type="ORF">ERS852582_01503</name>
</gene>
<dbReference type="PROSITE" id="PS51318">
    <property type="entry name" value="TAT"/>
    <property type="match status" value="1"/>
</dbReference>
<dbReference type="OrthoDB" id="43070at2"/>
<evidence type="ECO:0000256" key="1">
    <source>
        <dbReference type="ARBA" id="ARBA00022729"/>
    </source>
</evidence>
<dbReference type="InterPro" id="IPR052177">
    <property type="entry name" value="Divisome_Glycosyl_Hydrolase"/>
</dbReference>